<evidence type="ECO:0000313" key="3">
    <source>
        <dbReference type="Proteomes" id="UP000324222"/>
    </source>
</evidence>
<feature type="transmembrane region" description="Helical" evidence="1">
    <location>
        <begin position="12"/>
        <end position="30"/>
    </location>
</feature>
<keyword evidence="1" id="KW-1133">Transmembrane helix</keyword>
<dbReference type="AlphaFoldDB" id="A0A5B7CUQ6"/>
<dbReference type="Gene3D" id="1.20.1070.10">
    <property type="entry name" value="Rhodopsin 7-helix transmembrane proteins"/>
    <property type="match status" value="1"/>
</dbReference>
<protein>
    <submittedName>
        <fullName evidence="2">Uncharacterized protein</fullName>
    </submittedName>
</protein>
<dbReference type="OrthoDB" id="6359168at2759"/>
<evidence type="ECO:0000313" key="2">
    <source>
        <dbReference type="EMBL" id="MPC13512.1"/>
    </source>
</evidence>
<feature type="transmembrane region" description="Helical" evidence="1">
    <location>
        <begin position="262"/>
        <end position="283"/>
    </location>
</feature>
<gene>
    <name evidence="2" type="ORF">E2C01_006250</name>
</gene>
<keyword evidence="1" id="KW-0472">Membrane</keyword>
<sequence>MQQLTNTFTPSFHWYTLDLYTSVHVCLGIASGQEYEDASSTRTPHSLGSLVHFWVAEIDLIIIYYFLGGDGARMVAVRWPNRYTQWCRLQVVVAVHVGIVLYIVPVWLALGGVMGFQLFREEGSVMDMKNNRGGGAFTVTIYVLYYAVPYLVTLSASIVIVRRVMEDFCTCQASIGQQDSRAAGQQGSVALLPPAHMTEGVFFVVQMINTCNGLQNEYIPWTKHKLRTSLSFLLIKHKHITSFPLLQQKQVFGNVATSSLDYVVRSTTLIILVLLVMDLPHIVLHTSQNKGPPSVIIHIIFEYHLIVVPIIFVTYNPSHRGAMLRLLHRCLPPVCRQVLPPPPSPSVAKCDSVEMRASHKFTTIAQ</sequence>
<evidence type="ECO:0000256" key="1">
    <source>
        <dbReference type="SAM" id="Phobius"/>
    </source>
</evidence>
<comment type="caution">
    <text evidence="2">The sequence shown here is derived from an EMBL/GenBank/DDBJ whole genome shotgun (WGS) entry which is preliminary data.</text>
</comment>
<feature type="transmembrane region" description="Helical" evidence="1">
    <location>
        <begin position="50"/>
        <end position="68"/>
    </location>
</feature>
<organism evidence="2 3">
    <name type="scientific">Portunus trituberculatus</name>
    <name type="common">Swimming crab</name>
    <name type="synonym">Neptunus trituberculatus</name>
    <dbReference type="NCBI Taxonomy" id="210409"/>
    <lineage>
        <taxon>Eukaryota</taxon>
        <taxon>Metazoa</taxon>
        <taxon>Ecdysozoa</taxon>
        <taxon>Arthropoda</taxon>
        <taxon>Crustacea</taxon>
        <taxon>Multicrustacea</taxon>
        <taxon>Malacostraca</taxon>
        <taxon>Eumalacostraca</taxon>
        <taxon>Eucarida</taxon>
        <taxon>Decapoda</taxon>
        <taxon>Pleocyemata</taxon>
        <taxon>Brachyura</taxon>
        <taxon>Eubrachyura</taxon>
        <taxon>Portunoidea</taxon>
        <taxon>Portunidae</taxon>
        <taxon>Portuninae</taxon>
        <taxon>Portunus</taxon>
    </lineage>
</organism>
<name>A0A5B7CUQ6_PORTR</name>
<keyword evidence="1" id="KW-0812">Transmembrane</keyword>
<accession>A0A5B7CUQ6</accession>
<feature type="transmembrane region" description="Helical" evidence="1">
    <location>
        <begin position="139"/>
        <end position="161"/>
    </location>
</feature>
<feature type="transmembrane region" description="Helical" evidence="1">
    <location>
        <begin position="89"/>
        <end position="119"/>
    </location>
</feature>
<reference evidence="2 3" key="1">
    <citation type="submission" date="2019-05" db="EMBL/GenBank/DDBJ databases">
        <title>Another draft genome of Portunus trituberculatus and its Hox gene families provides insights of decapod evolution.</title>
        <authorList>
            <person name="Jeong J.-H."/>
            <person name="Song I."/>
            <person name="Kim S."/>
            <person name="Choi T."/>
            <person name="Kim D."/>
            <person name="Ryu S."/>
            <person name="Kim W."/>
        </authorList>
    </citation>
    <scope>NUCLEOTIDE SEQUENCE [LARGE SCALE GENOMIC DNA]</scope>
    <source>
        <tissue evidence="2">Muscle</tissue>
    </source>
</reference>
<dbReference type="EMBL" id="VSRR010000287">
    <property type="protein sequence ID" value="MPC13512.1"/>
    <property type="molecule type" value="Genomic_DNA"/>
</dbReference>
<dbReference type="Proteomes" id="UP000324222">
    <property type="component" value="Unassembled WGS sequence"/>
</dbReference>
<keyword evidence="3" id="KW-1185">Reference proteome</keyword>
<feature type="transmembrane region" description="Helical" evidence="1">
    <location>
        <begin position="295"/>
        <end position="315"/>
    </location>
</feature>
<proteinExistence type="predicted"/>
<dbReference type="SUPFAM" id="SSF81321">
    <property type="entry name" value="Family A G protein-coupled receptor-like"/>
    <property type="match status" value="1"/>
</dbReference>